<dbReference type="Pfam" id="PF06989">
    <property type="entry name" value="BAALC_N"/>
    <property type="match status" value="1"/>
</dbReference>
<feature type="compositionally biased region" description="Basic and acidic residues" evidence="1">
    <location>
        <begin position="40"/>
        <end position="56"/>
    </location>
</feature>
<dbReference type="InterPro" id="IPR009728">
    <property type="entry name" value="BAALC"/>
</dbReference>
<dbReference type="PANTHER" id="PTHR14731">
    <property type="entry name" value="BRAIN AND ACUTE LEUKEMIA CYTOPLASMIC PROTEIN"/>
    <property type="match status" value="1"/>
</dbReference>
<protein>
    <recommendedName>
        <fullName evidence="4">Brain and acute leukemia cytoplasmic protein</fullName>
    </recommendedName>
</protein>
<dbReference type="EMBL" id="JANPWB010000004">
    <property type="protein sequence ID" value="KAJ1193418.1"/>
    <property type="molecule type" value="Genomic_DNA"/>
</dbReference>
<feature type="compositionally biased region" description="Basic and acidic residues" evidence="1">
    <location>
        <begin position="9"/>
        <end position="24"/>
    </location>
</feature>
<evidence type="ECO:0000256" key="1">
    <source>
        <dbReference type="SAM" id="MobiDB-lite"/>
    </source>
</evidence>
<keyword evidence="3" id="KW-1185">Reference proteome</keyword>
<proteinExistence type="predicted"/>
<dbReference type="PANTHER" id="PTHR14731:SF0">
    <property type="entry name" value="BRAIN AND ACUTE LEUKEMIA CYTOPLASMIC PROTEIN"/>
    <property type="match status" value="1"/>
</dbReference>
<gene>
    <name evidence="2" type="ORF">NDU88_002716</name>
</gene>
<name>A0AAV7UZD0_PLEWA</name>
<dbReference type="AlphaFoldDB" id="A0AAV7UZD0"/>
<organism evidence="2 3">
    <name type="scientific">Pleurodeles waltl</name>
    <name type="common">Iberian ribbed newt</name>
    <dbReference type="NCBI Taxonomy" id="8319"/>
    <lineage>
        <taxon>Eukaryota</taxon>
        <taxon>Metazoa</taxon>
        <taxon>Chordata</taxon>
        <taxon>Craniata</taxon>
        <taxon>Vertebrata</taxon>
        <taxon>Euteleostomi</taxon>
        <taxon>Amphibia</taxon>
        <taxon>Batrachia</taxon>
        <taxon>Caudata</taxon>
        <taxon>Salamandroidea</taxon>
        <taxon>Salamandridae</taxon>
        <taxon>Pleurodelinae</taxon>
        <taxon>Pleurodeles</taxon>
    </lineage>
</organism>
<feature type="region of interest" description="Disordered" evidence="1">
    <location>
        <begin position="1"/>
        <end position="60"/>
    </location>
</feature>
<sequence>MGCGGSRADAIEPRYYESWTRETESTWLTSTDTEIPAGGPKEDSSTPEASPRDKKQTALCPGEHAPLYCAMSSDSGVRGMRHRGKQSRSQVPGARYVSALEKGAQRQGMGCGLRQSGQYSVILQQWLQHPLYQRAFTEHCTSQHTPCFTSDATHHTDLIPRDI</sequence>
<dbReference type="Proteomes" id="UP001066276">
    <property type="component" value="Chromosome 2_2"/>
</dbReference>
<reference evidence="2" key="1">
    <citation type="journal article" date="2022" name="bioRxiv">
        <title>Sequencing and chromosome-scale assembly of the giantPleurodeles waltlgenome.</title>
        <authorList>
            <person name="Brown T."/>
            <person name="Elewa A."/>
            <person name="Iarovenko S."/>
            <person name="Subramanian E."/>
            <person name="Araus A.J."/>
            <person name="Petzold A."/>
            <person name="Susuki M."/>
            <person name="Suzuki K.-i.T."/>
            <person name="Hayashi T."/>
            <person name="Toyoda A."/>
            <person name="Oliveira C."/>
            <person name="Osipova E."/>
            <person name="Leigh N.D."/>
            <person name="Simon A."/>
            <person name="Yun M.H."/>
        </authorList>
    </citation>
    <scope>NUCLEOTIDE SEQUENCE</scope>
    <source>
        <strain evidence="2">20211129_DDA</strain>
        <tissue evidence="2">Liver</tissue>
    </source>
</reference>
<dbReference type="GO" id="GO:0005737">
    <property type="term" value="C:cytoplasm"/>
    <property type="evidence" value="ECO:0007669"/>
    <property type="project" value="InterPro"/>
</dbReference>
<evidence type="ECO:0000313" key="2">
    <source>
        <dbReference type="EMBL" id="KAJ1193418.1"/>
    </source>
</evidence>
<evidence type="ECO:0000313" key="3">
    <source>
        <dbReference type="Proteomes" id="UP001066276"/>
    </source>
</evidence>
<evidence type="ECO:0008006" key="4">
    <source>
        <dbReference type="Google" id="ProtNLM"/>
    </source>
</evidence>
<accession>A0AAV7UZD0</accession>
<feature type="region of interest" description="Disordered" evidence="1">
    <location>
        <begin position="73"/>
        <end position="94"/>
    </location>
</feature>
<comment type="caution">
    <text evidence="2">The sequence shown here is derived from an EMBL/GenBank/DDBJ whole genome shotgun (WGS) entry which is preliminary data.</text>
</comment>